<evidence type="ECO:0000256" key="3">
    <source>
        <dbReference type="ARBA" id="ARBA00022801"/>
    </source>
</evidence>
<evidence type="ECO:0000313" key="6">
    <source>
        <dbReference type="Proteomes" id="UP000230184"/>
    </source>
</evidence>
<keyword evidence="3" id="KW-0378">Hydrolase</keyword>
<dbReference type="Gene3D" id="3.40.630.10">
    <property type="entry name" value="Zn peptidases"/>
    <property type="match status" value="2"/>
</dbReference>
<keyword evidence="2" id="KW-0479">Metal-binding</keyword>
<dbReference type="PANTHER" id="PTHR43270:SF8">
    <property type="entry name" value="DI- AND TRIPEPTIDASE DUG2-RELATED"/>
    <property type="match status" value="1"/>
</dbReference>
<proteinExistence type="predicted"/>
<dbReference type="Proteomes" id="UP000230184">
    <property type="component" value="Unassembled WGS sequence"/>
</dbReference>
<keyword evidence="1" id="KW-0645">Protease</keyword>
<feature type="domain" description="Peptidase M20 dimerisation" evidence="4">
    <location>
        <begin position="198"/>
        <end position="318"/>
    </location>
</feature>
<dbReference type="InterPro" id="IPR011650">
    <property type="entry name" value="Peptidase_M20_dimer"/>
</dbReference>
<dbReference type="GO" id="GO:0046872">
    <property type="term" value="F:metal ion binding"/>
    <property type="evidence" value="ECO:0007669"/>
    <property type="project" value="UniProtKB-KW"/>
</dbReference>
<organism evidence="5 6">
    <name type="scientific">Candidatus Roizmanbacteria bacterium CG07_land_8_20_14_0_80_34_15</name>
    <dbReference type="NCBI Taxonomy" id="1974849"/>
    <lineage>
        <taxon>Bacteria</taxon>
        <taxon>Candidatus Roizmaniibacteriota</taxon>
    </lineage>
</organism>
<sequence length="417" mass="46884">MHIIFYNKHVDKKTSKLFSDFVSIQSVSTDPSRHGEILKAVEFLKKELKSIGFEVKTYQKDNCPPLIIGICKPASAKAPARRGKTLGIYAHYDVQPEDPIGEWDSPPFKLVSKNGKLFGRGVADDKGHIIQILVAIKKLIETGKLENNIVLIFEGEEETGSVNFEYLINQAKQDLKKINVFYVLDMGMETSNQPEIFYGLKGLIGFGIEVRTNKQDLHSGVYGNKADNPIQILAELFSKIKDSRTNKILIPHFYDKVKFSLHPSFDIHGITGGYAGKGIKTIIPAMAHAKFSFRLIEDQNPDEIEKLVSDFIRENIPKGVEYTLKTLGKLNPFYADINNKYVKETDKIFTEIFGKKTLFKRSGGSIGATSTLAKIFKKPLILTGFTLSDCNIHSPNENVDEEMFEKGIKALERIFSL</sequence>
<name>A0A2M6YSW0_9BACT</name>
<evidence type="ECO:0000256" key="2">
    <source>
        <dbReference type="ARBA" id="ARBA00022723"/>
    </source>
</evidence>
<dbReference type="InterPro" id="IPR002933">
    <property type="entry name" value="Peptidase_M20"/>
</dbReference>
<dbReference type="GO" id="GO:0006508">
    <property type="term" value="P:proteolysis"/>
    <property type="evidence" value="ECO:0007669"/>
    <property type="project" value="UniProtKB-KW"/>
</dbReference>
<evidence type="ECO:0000313" key="5">
    <source>
        <dbReference type="EMBL" id="PIU36512.1"/>
    </source>
</evidence>
<evidence type="ECO:0000256" key="1">
    <source>
        <dbReference type="ARBA" id="ARBA00022670"/>
    </source>
</evidence>
<dbReference type="GO" id="GO:0008233">
    <property type="term" value="F:peptidase activity"/>
    <property type="evidence" value="ECO:0007669"/>
    <property type="project" value="UniProtKB-KW"/>
</dbReference>
<evidence type="ECO:0000259" key="4">
    <source>
        <dbReference type="Pfam" id="PF07687"/>
    </source>
</evidence>
<dbReference type="Pfam" id="PF01546">
    <property type="entry name" value="Peptidase_M20"/>
    <property type="match status" value="1"/>
</dbReference>
<dbReference type="Gene3D" id="3.30.70.360">
    <property type="match status" value="2"/>
</dbReference>
<reference evidence="6" key="1">
    <citation type="submission" date="2017-09" db="EMBL/GenBank/DDBJ databases">
        <title>Depth-based differentiation of microbial function through sediment-hosted aquifers and enrichment of novel symbionts in the deep terrestrial subsurface.</title>
        <authorList>
            <person name="Probst A.J."/>
            <person name="Ladd B."/>
            <person name="Jarett J.K."/>
            <person name="Geller-Mcgrath D.E."/>
            <person name="Sieber C.M.K."/>
            <person name="Emerson J.B."/>
            <person name="Anantharaman K."/>
            <person name="Thomas B.C."/>
            <person name="Malmstrom R."/>
            <person name="Stieglmeier M."/>
            <person name="Klingl A."/>
            <person name="Woyke T."/>
            <person name="Ryan C.M."/>
            <person name="Banfield J.F."/>
        </authorList>
    </citation>
    <scope>NUCLEOTIDE SEQUENCE [LARGE SCALE GENOMIC DNA]</scope>
</reference>
<dbReference type="AlphaFoldDB" id="A0A2M6YSW0"/>
<protein>
    <recommendedName>
        <fullName evidence="4">Peptidase M20 dimerisation domain-containing protein</fullName>
    </recommendedName>
</protein>
<accession>A0A2M6YSW0</accession>
<dbReference type="Pfam" id="PF07687">
    <property type="entry name" value="M20_dimer"/>
    <property type="match status" value="1"/>
</dbReference>
<dbReference type="PANTHER" id="PTHR43270">
    <property type="entry name" value="BETA-ALA-HIS DIPEPTIDASE"/>
    <property type="match status" value="1"/>
</dbReference>
<comment type="caution">
    <text evidence="5">The sequence shown here is derived from an EMBL/GenBank/DDBJ whole genome shotgun (WGS) entry which is preliminary data.</text>
</comment>
<dbReference type="EMBL" id="PEWY01000161">
    <property type="protein sequence ID" value="PIU36512.1"/>
    <property type="molecule type" value="Genomic_DNA"/>
</dbReference>
<gene>
    <name evidence="5" type="ORF">COT02_05675</name>
</gene>
<dbReference type="SUPFAM" id="SSF53187">
    <property type="entry name" value="Zn-dependent exopeptidases"/>
    <property type="match status" value="1"/>
</dbReference>
<dbReference type="InterPro" id="IPR051458">
    <property type="entry name" value="Cyt/Met_Dipeptidase"/>
</dbReference>